<gene>
    <name evidence="12" type="primary">USP19</name>
</gene>
<name>A0A6Q2XGW9_ESOLU</name>
<sequence length="1209" mass="134795">MEHKPTGSPAGEGLAFECMRLYSTSARAQQESKLGKFTLVVNVFVDWKQNANEVTVRLRCGDGVHSVEDVSTTFSDTDCQAFFPDGRHWDCHLHEEIEGSCSKVQYKEKGGFLHLVMHKKIPFHSWPSLMVSLPSPQLPTAVEGLTKPVSKGALPREPSAKSTILLPKEPSSLTPWDTHPKSTTNGKPHSPTPTCWESQTPAADDSRVELLGNGHESPAPEAAVAVPEPMVNLTFVKNDSYEKGNDLMVVNVYIKGICRETARVIFREQDFTLLFKTSDAHFLRLHTDCGANTVFKWQVKLRNLIQPEQSTYAFTPSRIDITLKKRHSQRWGGLEAPATQGAVGGAKVAVPSGPSTQATQPGSSQHTLPAKDESPRVGEEKPKTPRSDDGGLDSVSARTVSDHVPIKQEPAPKPTCMVQPMSHAPPAVSERSVEEDEEKVCHPGFTGLVNLGNTCFMNSVIQSLSNTRELRDYFHDRAFETEINCNNPLGTGGRLAIGFAVLLRALWKGTHHAFQPSKLKAIVASKASQFTGYAQHDAQEFMAFLLDGLHEDLNRIQNKPYTETVDSDGRLDEVVAEEAWQRHKMRNDSFIVDLFQGQYKSKLVCPVCSKVSITFDPFLYLPVPLPQKQKVLTVFYFAKEPHKKPVKFLVSVSKDNSSTAEVLESISRSVRVKAENLRLAEVVKSRLHRIFLPSQSLDTVSSSDMLFCFEVLSKELAKERVVLLRVQQRPQVPSIPISKCAACLKPPLSEEDKLKRCTRCYRVGYCNQACQKNHWSNHKVMCRPNMENVGLPFLVSVPESRLTYARLSQLLEGYSRYSVNVFQPPFQSGRTSPEATQCRADLPPPAETPEALELPESLLETAQASAPPAGDPDSLSTRTTDSGFSEPCSCLHDPQGEKETCCEKAVRPEAAVTGYQQPSECPSSHASQFYISVLDSNSKEQKLEEKEDAVLDLPEDATLELVWKNNERLKEYVLVRSKELEFVEDPGSVSETARAGHFTLEQCLNLFTRPEVLAPEEAWYCPKCQQHREASKQLLLWRLPNVLIIQLKRFSFRSFIWRDKINDMVDFPVRNLDLSKFCIGQKDDMAQPPIYDLYAVINHYGGMIGGHYTAYARLPSDKNSQRSDVGWRLFDDSTVTTVQESQVVTRYAYVLFYRRRSSPVERPPRPLGPPGAEPPTTAGATASQVSMHVGPEPALPTSLQSHLALNGQF</sequence>
<dbReference type="InterPro" id="IPR050185">
    <property type="entry name" value="Ub_carboxyl-term_hydrolase"/>
</dbReference>
<keyword evidence="3" id="KW-0479">Metal-binding</keyword>
<evidence type="ECO:0000256" key="6">
    <source>
        <dbReference type="ARBA" id="ARBA00022833"/>
    </source>
</evidence>
<evidence type="ECO:0000259" key="9">
    <source>
        <dbReference type="PROSITE" id="PS50235"/>
    </source>
</evidence>
<dbReference type="Proteomes" id="UP000265140">
    <property type="component" value="Chromosome 12"/>
</dbReference>
<feature type="region of interest" description="Disordered" evidence="8">
    <location>
        <begin position="862"/>
        <end position="888"/>
    </location>
</feature>
<dbReference type="SUPFAM" id="SSF54001">
    <property type="entry name" value="Cysteine proteinases"/>
    <property type="match status" value="1"/>
</dbReference>
<reference evidence="12" key="4">
    <citation type="submission" date="2025-09" db="UniProtKB">
        <authorList>
            <consortium name="Ensembl"/>
        </authorList>
    </citation>
    <scope>IDENTIFICATION</scope>
</reference>
<dbReference type="GO" id="GO:0016579">
    <property type="term" value="P:protein deubiquitination"/>
    <property type="evidence" value="ECO:0007669"/>
    <property type="project" value="InterPro"/>
</dbReference>
<feature type="compositionally biased region" description="Polar residues" evidence="8">
    <location>
        <begin position="1197"/>
        <end position="1209"/>
    </location>
</feature>
<dbReference type="FunFam" id="3.90.70.10:FF:000020">
    <property type="entry name" value="ubiquitin carboxyl-terminal hydrolase 19 isoform X4"/>
    <property type="match status" value="1"/>
</dbReference>
<dbReference type="PROSITE" id="PS50865">
    <property type="entry name" value="ZF_MYND_2"/>
    <property type="match status" value="1"/>
</dbReference>
<keyword evidence="5" id="KW-0378">Hydrolase</keyword>
<dbReference type="PROSITE" id="PS00973">
    <property type="entry name" value="USP_2"/>
    <property type="match status" value="1"/>
</dbReference>
<dbReference type="PROSITE" id="PS01360">
    <property type="entry name" value="ZF_MYND_1"/>
    <property type="match status" value="1"/>
</dbReference>
<evidence type="ECO:0000256" key="5">
    <source>
        <dbReference type="ARBA" id="ARBA00022801"/>
    </source>
</evidence>
<evidence type="ECO:0000256" key="2">
    <source>
        <dbReference type="ARBA" id="ARBA00012759"/>
    </source>
</evidence>
<dbReference type="GeneTree" id="ENSGT00940000159085"/>
<feature type="compositionally biased region" description="Polar residues" evidence="8">
    <location>
        <begin position="353"/>
        <end position="367"/>
    </location>
</feature>
<reference evidence="12" key="2">
    <citation type="submission" date="2020-02" db="EMBL/GenBank/DDBJ databases">
        <title>Esox lucius (northern pike) genome, fEsoLuc1, primary haplotype.</title>
        <authorList>
            <person name="Myers G."/>
            <person name="Karagic N."/>
            <person name="Meyer A."/>
            <person name="Pippel M."/>
            <person name="Reichard M."/>
            <person name="Winkler S."/>
            <person name="Tracey A."/>
            <person name="Sims Y."/>
            <person name="Howe K."/>
            <person name="Rhie A."/>
            <person name="Formenti G."/>
            <person name="Durbin R."/>
            <person name="Fedrigo O."/>
            <person name="Jarvis E.D."/>
        </authorList>
    </citation>
    <scope>NUCLEOTIDE SEQUENCE [LARGE SCALE GENOMIC DNA]</scope>
</reference>
<evidence type="ECO:0000256" key="1">
    <source>
        <dbReference type="ARBA" id="ARBA00000707"/>
    </source>
</evidence>
<dbReference type="GO" id="GO:0008270">
    <property type="term" value="F:zinc ion binding"/>
    <property type="evidence" value="ECO:0007669"/>
    <property type="project" value="UniProtKB-KW"/>
</dbReference>
<dbReference type="CDD" id="cd02674">
    <property type="entry name" value="Peptidase_C19R"/>
    <property type="match status" value="1"/>
</dbReference>
<dbReference type="SUPFAM" id="SSF49764">
    <property type="entry name" value="HSP20-like chaperones"/>
    <property type="match status" value="2"/>
</dbReference>
<dbReference type="InterPro" id="IPR007052">
    <property type="entry name" value="CS_dom"/>
</dbReference>
<feature type="region of interest" description="Disordered" evidence="8">
    <location>
        <begin position="149"/>
        <end position="202"/>
    </location>
</feature>
<dbReference type="CDD" id="cd06466">
    <property type="entry name" value="p23_CS_SGT1_like"/>
    <property type="match status" value="1"/>
</dbReference>
<keyword evidence="13" id="KW-1185">Reference proteome</keyword>
<dbReference type="InterPro" id="IPR028889">
    <property type="entry name" value="USP"/>
</dbReference>
<evidence type="ECO:0000256" key="8">
    <source>
        <dbReference type="SAM" id="MobiDB-lite"/>
    </source>
</evidence>
<dbReference type="PROSITE" id="PS50235">
    <property type="entry name" value="USP_3"/>
    <property type="match status" value="1"/>
</dbReference>
<evidence type="ECO:0000259" key="11">
    <source>
        <dbReference type="PROSITE" id="PS51203"/>
    </source>
</evidence>
<dbReference type="Pfam" id="PF01753">
    <property type="entry name" value="zf-MYND"/>
    <property type="match status" value="1"/>
</dbReference>
<dbReference type="Gene3D" id="6.10.140.2220">
    <property type="match status" value="1"/>
</dbReference>
<dbReference type="Pfam" id="PF00443">
    <property type="entry name" value="UCH"/>
    <property type="match status" value="1"/>
</dbReference>
<feature type="compositionally biased region" description="Polar residues" evidence="8">
    <location>
        <begin position="171"/>
        <end position="201"/>
    </location>
</feature>
<dbReference type="Gene3D" id="2.60.40.790">
    <property type="match status" value="2"/>
</dbReference>
<dbReference type="InterPro" id="IPR018200">
    <property type="entry name" value="USP_CS"/>
</dbReference>
<dbReference type="InterPro" id="IPR038765">
    <property type="entry name" value="Papain-like_cys_pep_sf"/>
</dbReference>
<accession>A0A6Q2XGW9</accession>
<dbReference type="FunFam" id="3.90.70.10:FF:000012">
    <property type="entry name" value="ubiquitin carboxyl-terminal hydrolase 19 isoform X2"/>
    <property type="match status" value="1"/>
</dbReference>
<dbReference type="CDD" id="cd06463">
    <property type="entry name" value="p23_like"/>
    <property type="match status" value="1"/>
</dbReference>
<dbReference type="EC" id="3.4.19.12" evidence="2"/>
<dbReference type="Ensembl" id="ENSELUT00000046806.2">
    <property type="protein sequence ID" value="ENSELUP00000053214.2"/>
    <property type="gene ID" value="ENSELUG00000010595.3"/>
</dbReference>
<keyword evidence="6" id="KW-0862">Zinc</keyword>
<feature type="compositionally biased region" description="Basic and acidic residues" evidence="8">
    <location>
        <begin position="369"/>
        <end position="389"/>
    </location>
</feature>
<comment type="catalytic activity">
    <reaction evidence="1">
        <text>Thiol-dependent hydrolysis of ester, thioester, amide, peptide and isopeptide bonds formed by the C-terminal Gly of ubiquitin (a 76-residue protein attached to proteins as an intracellular targeting signal).</text>
        <dbReference type="EC" id="3.4.19.12"/>
    </reaction>
</comment>
<organism evidence="12 13">
    <name type="scientific">Esox lucius</name>
    <name type="common">Northern pike</name>
    <dbReference type="NCBI Taxonomy" id="8010"/>
    <lineage>
        <taxon>Eukaryota</taxon>
        <taxon>Metazoa</taxon>
        <taxon>Chordata</taxon>
        <taxon>Craniata</taxon>
        <taxon>Vertebrata</taxon>
        <taxon>Euteleostomi</taxon>
        <taxon>Actinopterygii</taxon>
        <taxon>Neopterygii</taxon>
        <taxon>Teleostei</taxon>
        <taxon>Protacanthopterygii</taxon>
        <taxon>Esociformes</taxon>
        <taxon>Esocidae</taxon>
        <taxon>Esox</taxon>
    </lineage>
</organism>
<dbReference type="InterPro" id="IPR001394">
    <property type="entry name" value="Peptidase_C19_UCH"/>
</dbReference>
<keyword evidence="4 7" id="KW-0863">Zinc-finger</keyword>
<dbReference type="PROSITE" id="PS51203">
    <property type="entry name" value="CS"/>
    <property type="match status" value="2"/>
</dbReference>
<feature type="domain" description="MYND-type" evidence="10">
    <location>
        <begin position="740"/>
        <end position="782"/>
    </location>
</feature>
<dbReference type="SUPFAM" id="SSF144232">
    <property type="entry name" value="HIT/MYND zinc finger-like"/>
    <property type="match status" value="1"/>
</dbReference>
<feature type="region of interest" description="Disordered" evidence="8">
    <location>
        <begin position="1159"/>
        <end position="1209"/>
    </location>
</feature>
<feature type="domain" description="CS" evidence="11">
    <location>
        <begin position="40"/>
        <end position="130"/>
    </location>
</feature>
<evidence type="ECO:0000256" key="4">
    <source>
        <dbReference type="ARBA" id="ARBA00022771"/>
    </source>
</evidence>
<dbReference type="PROSITE" id="PS00972">
    <property type="entry name" value="USP_1"/>
    <property type="match status" value="1"/>
</dbReference>
<evidence type="ECO:0000256" key="7">
    <source>
        <dbReference type="PROSITE-ProRule" id="PRU00134"/>
    </source>
</evidence>
<evidence type="ECO:0000313" key="13">
    <source>
        <dbReference type="Proteomes" id="UP000265140"/>
    </source>
</evidence>
<dbReference type="GO" id="GO:0004843">
    <property type="term" value="F:cysteine-type deubiquitinase activity"/>
    <property type="evidence" value="ECO:0007669"/>
    <property type="project" value="UniProtKB-EC"/>
</dbReference>
<protein>
    <recommendedName>
        <fullName evidence="2">ubiquitinyl hydrolase 1</fullName>
        <ecNumber evidence="2">3.4.19.12</ecNumber>
    </recommendedName>
</protein>
<dbReference type="InterPro" id="IPR008978">
    <property type="entry name" value="HSP20-like_chaperone"/>
</dbReference>
<reference evidence="13" key="1">
    <citation type="journal article" date="2014" name="PLoS ONE">
        <title>The genome and linkage map of the northern pike (Esox lucius): conserved synteny revealed between the salmonid sister group and the Neoteleostei.</title>
        <authorList>
            <person name="Rondeau E.B."/>
            <person name="Minkley D.R."/>
            <person name="Leong J.S."/>
            <person name="Messmer A.M."/>
            <person name="Jantzen J.R."/>
            <person name="von Schalburg K.R."/>
            <person name="Lemon C."/>
            <person name="Bird N.H."/>
            <person name="Koop B.F."/>
        </authorList>
    </citation>
    <scope>NUCLEOTIDE SEQUENCE</scope>
</reference>
<dbReference type="PANTHER" id="PTHR21646">
    <property type="entry name" value="UBIQUITIN CARBOXYL-TERMINAL HYDROLASE"/>
    <property type="match status" value="1"/>
</dbReference>
<evidence type="ECO:0000256" key="3">
    <source>
        <dbReference type="ARBA" id="ARBA00022723"/>
    </source>
</evidence>
<proteinExistence type="predicted"/>
<dbReference type="Pfam" id="PF04969">
    <property type="entry name" value="CS"/>
    <property type="match status" value="1"/>
</dbReference>
<evidence type="ECO:0000259" key="10">
    <source>
        <dbReference type="PROSITE" id="PS50865"/>
    </source>
</evidence>
<dbReference type="Gene3D" id="3.90.70.10">
    <property type="entry name" value="Cysteine proteinases"/>
    <property type="match status" value="2"/>
</dbReference>
<dbReference type="Bgee" id="ENSELUG00000010595">
    <property type="expression patterns" value="Expressed in camera-type eye and 15 other cell types or tissues"/>
</dbReference>
<feature type="region of interest" description="Disordered" evidence="8">
    <location>
        <begin position="334"/>
        <end position="429"/>
    </location>
</feature>
<dbReference type="AlphaFoldDB" id="A0A6Q2XGW9"/>
<dbReference type="InterPro" id="IPR002893">
    <property type="entry name" value="Znf_MYND"/>
</dbReference>
<dbReference type="Pfam" id="PF16602">
    <property type="entry name" value="USP19_linker"/>
    <property type="match status" value="1"/>
</dbReference>
<evidence type="ECO:0000313" key="12">
    <source>
        <dbReference type="Ensembl" id="ENSELUP00000053214.2"/>
    </source>
</evidence>
<reference evidence="12" key="3">
    <citation type="submission" date="2025-08" db="UniProtKB">
        <authorList>
            <consortium name="Ensembl"/>
        </authorList>
    </citation>
    <scope>IDENTIFICATION</scope>
</reference>
<feature type="domain" description="CS" evidence="11">
    <location>
        <begin position="233"/>
        <end position="335"/>
    </location>
</feature>
<feature type="region of interest" description="Disordered" evidence="8">
    <location>
        <begin position="828"/>
        <end position="849"/>
    </location>
</feature>
<dbReference type="PANTHER" id="PTHR21646:SF74">
    <property type="entry name" value="UBIQUITIN CARBOXYL-TERMINAL HYDROLASE 19"/>
    <property type="match status" value="1"/>
</dbReference>
<feature type="compositionally biased region" description="Polar residues" evidence="8">
    <location>
        <begin position="874"/>
        <end position="883"/>
    </location>
</feature>
<feature type="domain" description="USP" evidence="9">
    <location>
        <begin position="446"/>
        <end position="1156"/>
    </location>
</feature>